<dbReference type="InterPro" id="IPR036138">
    <property type="entry name" value="PBP_dimer_sf"/>
</dbReference>
<evidence type="ECO:0000256" key="5">
    <source>
        <dbReference type="SAM" id="Phobius"/>
    </source>
</evidence>
<name>A0ABY8QVE7_9MICO</name>
<dbReference type="InterPro" id="IPR005311">
    <property type="entry name" value="PBP_dimer"/>
</dbReference>
<dbReference type="Pfam" id="PF00905">
    <property type="entry name" value="Transpeptidase"/>
    <property type="match status" value="1"/>
</dbReference>
<dbReference type="Proteomes" id="UP001209083">
    <property type="component" value="Chromosome"/>
</dbReference>
<comment type="subcellular location">
    <subcellularLocation>
        <location evidence="1">Membrane</location>
    </subcellularLocation>
</comment>
<feature type="region of interest" description="Disordered" evidence="4">
    <location>
        <begin position="132"/>
        <end position="176"/>
    </location>
</feature>
<keyword evidence="5" id="KW-0812">Transmembrane</keyword>
<feature type="region of interest" description="Disordered" evidence="4">
    <location>
        <begin position="365"/>
        <end position="408"/>
    </location>
</feature>
<dbReference type="EMBL" id="CP090958">
    <property type="protein sequence ID" value="WGW12155.1"/>
    <property type="molecule type" value="Genomic_DNA"/>
</dbReference>
<feature type="domain" description="Penicillin-binding protein transpeptidase" evidence="6">
    <location>
        <begin position="436"/>
        <end position="708"/>
    </location>
</feature>
<evidence type="ECO:0000256" key="4">
    <source>
        <dbReference type="SAM" id="MobiDB-lite"/>
    </source>
</evidence>
<dbReference type="PANTHER" id="PTHR30627">
    <property type="entry name" value="PEPTIDOGLYCAN D,D-TRANSPEPTIDASE"/>
    <property type="match status" value="1"/>
</dbReference>
<dbReference type="InterPro" id="IPR001460">
    <property type="entry name" value="PCN-bd_Tpept"/>
</dbReference>
<dbReference type="RefSeq" id="WP_349638954.1">
    <property type="nucleotide sequence ID" value="NZ_CP090958.1"/>
</dbReference>
<dbReference type="SUPFAM" id="SSF56601">
    <property type="entry name" value="beta-lactamase/transpeptidase-like"/>
    <property type="match status" value="1"/>
</dbReference>
<feature type="domain" description="Penicillin-binding protein dimerisation" evidence="7">
    <location>
        <begin position="217"/>
        <end position="373"/>
    </location>
</feature>
<evidence type="ECO:0000259" key="6">
    <source>
        <dbReference type="Pfam" id="PF00905"/>
    </source>
</evidence>
<organism evidence="8 9">
    <name type="scientific">Saxibacter everestensis</name>
    <dbReference type="NCBI Taxonomy" id="2909229"/>
    <lineage>
        <taxon>Bacteria</taxon>
        <taxon>Bacillati</taxon>
        <taxon>Actinomycetota</taxon>
        <taxon>Actinomycetes</taxon>
        <taxon>Micrococcales</taxon>
        <taxon>Brevibacteriaceae</taxon>
        <taxon>Saxibacter</taxon>
    </lineage>
</organism>
<feature type="transmembrane region" description="Helical" evidence="5">
    <location>
        <begin position="24"/>
        <end position="49"/>
    </location>
</feature>
<dbReference type="InterPro" id="IPR050515">
    <property type="entry name" value="Beta-lactam/transpept"/>
</dbReference>
<dbReference type="PANTHER" id="PTHR30627:SF24">
    <property type="entry name" value="PENICILLIN-BINDING PROTEIN 4B"/>
    <property type="match status" value="1"/>
</dbReference>
<reference evidence="8 9" key="1">
    <citation type="submission" date="2023-05" db="EMBL/GenBank/DDBJ databases">
        <title>Lithophilousrod everest ZFBP1038 complete genpme.</title>
        <authorList>
            <person name="Tian M."/>
        </authorList>
    </citation>
    <scope>NUCLEOTIDE SEQUENCE [LARGE SCALE GENOMIC DNA]</scope>
    <source>
        <strain evidence="8 9">ZFBP1038</strain>
    </source>
</reference>
<keyword evidence="5" id="KW-1133">Transmembrane helix</keyword>
<protein>
    <submittedName>
        <fullName evidence="8">Penicillin-binding transpeptidase domain-containing protein</fullName>
    </submittedName>
</protein>
<evidence type="ECO:0000256" key="3">
    <source>
        <dbReference type="ARBA" id="ARBA00023136"/>
    </source>
</evidence>
<dbReference type="Pfam" id="PF03717">
    <property type="entry name" value="PBP_dimer"/>
    <property type="match status" value="1"/>
</dbReference>
<keyword evidence="9" id="KW-1185">Reference proteome</keyword>
<keyword evidence="3 5" id="KW-0472">Membrane</keyword>
<gene>
    <name evidence="8" type="ORF">LWF01_19070</name>
</gene>
<evidence type="ECO:0000259" key="7">
    <source>
        <dbReference type="Pfam" id="PF03717"/>
    </source>
</evidence>
<evidence type="ECO:0000256" key="1">
    <source>
        <dbReference type="ARBA" id="ARBA00004370"/>
    </source>
</evidence>
<evidence type="ECO:0000256" key="2">
    <source>
        <dbReference type="ARBA" id="ARBA00007171"/>
    </source>
</evidence>
<accession>A0ABY8QVE7</accession>
<proteinExistence type="inferred from homology"/>
<dbReference type="SUPFAM" id="SSF56519">
    <property type="entry name" value="Penicillin binding protein dimerisation domain"/>
    <property type="match status" value="1"/>
</dbReference>
<comment type="similarity">
    <text evidence="2">Belongs to the transpeptidase family.</text>
</comment>
<evidence type="ECO:0000313" key="9">
    <source>
        <dbReference type="Proteomes" id="UP001209083"/>
    </source>
</evidence>
<sequence>MQNRPGSDRRADQRRKRNRPNGRWKLITAVVAAVVVLSLGVVGYLRFWAAPNTEDKVRATAAQVAEGWAGGKLSAAPWQGTDVEKVYGELIEPLKTAAGVDHPNSVSVRSVTVDGDSAQAILDVTWDFSAAAEEPAAAEPTAEESATDGATATTEAPTPTNGMPSEGPSDGAASPAAWAYPTTLDLHEVDGKWLADFAPALIHPQLTDGAKLEVTALPAKRAPILGADDEELVAEGDVVVVGIESARAENLDKLVDKVAKLTEVDAAALKKRVDSASEHAFVDVITLRRTDYDKVASELQPLPGTVFREETRPLSRHRDFAPALLGSVGQASAEDVEKSQGKVVAGDLVGRSGLQAEFNDQLSGTDGFQIDAVPTAPSDQQAEADATTPTDGEATADPVRLFSSEPDDGTAVSTTIDIDIQDAADKALGAAKNPAALVAIRVDSGEIVAVANGGKDGAGYNRALHGKYPPGSVFKIASSLALLDAGVSPGDTIACPKTTTVNGKSFKNAENHVLGDVTFAEDFAESCNTAFVNSASKVSAKQISAAAAALGMQEDLKIGASAFGASVPVVDDEVEHAASMIGQGKVLSSPLGVATMAASIAAGSRVSPVLIPGSSGTEDAGSKPDPERLDAIRKMMRETVEDGTASALADAPGGPVYGKTGTAEYGSEVPPRTHAWFAGFQDDIAFAVLVEDGGFGAETAVPVAEKFLKNLAG</sequence>
<dbReference type="InterPro" id="IPR012338">
    <property type="entry name" value="Beta-lactam/transpept-like"/>
</dbReference>
<evidence type="ECO:0000313" key="8">
    <source>
        <dbReference type="EMBL" id="WGW12155.1"/>
    </source>
</evidence>
<dbReference type="Gene3D" id="3.90.1310.10">
    <property type="entry name" value="Penicillin-binding protein 2a (Domain 2)"/>
    <property type="match status" value="1"/>
</dbReference>
<dbReference type="Gene3D" id="3.40.710.10">
    <property type="entry name" value="DD-peptidase/beta-lactamase superfamily"/>
    <property type="match status" value="1"/>
</dbReference>
<dbReference type="Gene3D" id="3.30.1390.30">
    <property type="entry name" value="Penicillin-binding protein 2a, domain 3"/>
    <property type="match status" value="1"/>
</dbReference>
<feature type="compositionally biased region" description="Low complexity" evidence="4">
    <location>
        <begin position="147"/>
        <end position="160"/>
    </location>
</feature>